<name>A0A2C6KSU8_9APIC</name>
<feature type="domain" description="SUN" evidence="7">
    <location>
        <begin position="581"/>
        <end position="825"/>
    </location>
</feature>
<accession>A0A2C6KSU8</accession>
<feature type="compositionally biased region" description="Acidic residues" evidence="6">
    <location>
        <begin position="111"/>
        <end position="147"/>
    </location>
</feature>
<dbReference type="GO" id="GO:0016020">
    <property type="term" value="C:membrane"/>
    <property type="evidence" value="ECO:0007669"/>
    <property type="project" value="UniProtKB-SubCell"/>
</dbReference>
<dbReference type="GO" id="GO:0005635">
    <property type="term" value="C:nuclear envelope"/>
    <property type="evidence" value="ECO:0007669"/>
    <property type="project" value="TreeGrafter"/>
</dbReference>
<dbReference type="PROSITE" id="PS51469">
    <property type="entry name" value="SUN"/>
    <property type="match status" value="1"/>
</dbReference>
<dbReference type="InterPro" id="IPR012919">
    <property type="entry name" value="SUN_dom"/>
</dbReference>
<evidence type="ECO:0000256" key="6">
    <source>
        <dbReference type="SAM" id="MobiDB-lite"/>
    </source>
</evidence>
<dbReference type="Proteomes" id="UP000221165">
    <property type="component" value="Unassembled WGS sequence"/>
</dbReference>
<evidence type="ECO:0000256" key="1">
    <source>
        <dbReference type="ARBA" id="ARBA00004370"/>
    </source>
</evidence>
<dbReference type="Pfam" id="PF07738">
    <property type="entry name" value="Sad1_UNC"/>
    <property type="match status" value="2"/>
</dbReference>
<dbReference type="EMBL" id="MIGC01003441">
    <property type="protein sequence ID" value="PHJ19425.1"/>
    <property type="molecule type" value="Genomic_DNA"/>
</dbReference>
<reference evidence="8 9" key="1">
    <citation type="journal article" date="2017" name="Int. J. Parasitol.">
        <title>The genome of the protozoan parasite Cystoisospora suis and a reverse vaccinology approach to identify vaccine candidates.</title>
        <authorList>
            <person name="Palmieri N."/>
            <person name="Shrestha A."/>
            <person name="Ruttkowski B."/>
            <person name="Beck T."/>
            <person name="Vogl C."/>
            <person name="Tomley F."/>
            <person name="Blake D.P."/>
            <person name="Joachim A."/>
        </authorList>
    </citation>
    <scope>NUCLEOTIDE SEQUENCE [LARGE SCALE GENOMIC DNA]</scope>
    <source>
        <strain evidence="8 9">Wien I</strain>
    </source>
</reference>
<evidence type="ECO:0000256" key="3">
    <source>
        <dbReference type="ARBA" id="ARBA00022989"/>
    </source>
</evidence>
<dbReference type="VEuPathDB" id="ToxoDB:CSUI_006740"/>
<keyword evidence="3" id="KW-1133">Transmembrane helix</keyword>
<proteinExistence type="predicted"/>
<evidence type="ECO:0000256" key="4">
    <source>
        <dbReference type="ARBA" id="ARBA00023136"/>
    </source>
</evidence>
<feature type="compositionally biased region" description="Basic and acidic residues" evidence="6">
    <location>
        <begin position="272"/>
        <end position="282"/>
    </location>
</feature>
<dbReference type="PANTHER" id="PTHR12911">
    <property type="entry name" value="SAD1/UNC-84-LIKE PROTEIN-RELATED"/>
    <property type="match status" value="1"/>
</dbReference>
<feature type="region of interest" description="Disordered" evidence="6">
    <location>
        <begin position="89"/>
        <end position="197"/>
    </location>
</feature>
<dbReference type="OrthoDB" id="331750at2759"/>
<comment type="caution">
    <text evidence="8">The sequence shown here is derived from an EMBL/GenBank/DDBJ whole genome shotgun (WGS) entry which is preliminary data.</text>
</comment>
<evidence type="ECO:0000313" key="8">
    <source>
        <dbReference type="EMBL" id="PHJ19425.1"/>
    </source>
</evidence>
<dbReference type="GeneID" id="94430104"/>
<dbReference type="InterPro" id="IPR045119">
    <property type="entry name" value="SUN1-5"/>
</dbReference>
<feature type="region of interest" description="Disordered" evidence="6">
    <location>
        <begin position="701"/>
        <end position="729"/>
    </location>
</feature>
<dbReference type="Gene3D" id="2.60.120.260">
    <property type="entry name" value="Galactose-binding domain-like"/>
    <property type="match status" value="1"/>
</dbReference>
<feature type="compositionally biased region" description="Low complexity" evidence="6">
    <location>
        <begin position="29"/>
        <end position="39"/>
    </location>
</feature>
<evidence type="ECO:0000256" key="5">
    <source>
        <dbReference type="SAM" id="Coils"/>
    </source>
</evidence>
<gene>
    <name evidence="8" type="ORF">CSUI_006740</name>
</gene>
<keyword evidence="4" id="KW-0472">Membrane</keyword>
<dbReference type="AlphaFoldDB" id="A0A2C6KSU8"/>
<keyword evidence="5" id="KW-0175">Coiled coil</keyword>
<keyword evidence="2" id="KW-0812">Transmembrane</keyword>
<feature type="region of interest" description="Disordered" evidence="6">
    <location>
        <begin position="265"/>
        <end position="285"/>
    </location>
</feature>
<comment type="subcellular location">
    <subcellularLocation>
        <location evidence="1">Membrane</location>
    </subcellularLocation>
</comment>
<evidence type="ECO:0000256" key="2">
    <source>
        <dbReference type="ARBA" id="ARBA00022692"/>
    </source>
</evidence>
<dbReference type="PANTHER" id="PTHR12911:SF8">
    <property type="entry name" value="KLAROID PROTEIN-RELATED"/>
    <property type="match status" value="1"/>
</dbReference>
<organism evidence="8 9">
    <name type="scientific">Cystoisospora suis</name>
    <dbReference type="NCBI Taxonomy" id="483139"/>
    <lineage>
        <taxon>Eukaryota</taxon>
        <taxon>Sar</taxon>
        <taxon>Alveolata</taxon>
        <taxon>Apicomplexa</taxon>
        <taxon>Conoidasida</taxon>
        <taxon>Coccidia</taxon>
        <taxon>Eucoccidiorida</taxon>
        <taxon>Eimeriorina</taxon>
        <taxon>Sarcocystidae</taxon>
        <taxon>Cystoisospora</taxon>
    </lineage>
</organism>
<protein>
    <submittedName>
        <fullName evidence="8">Sad1 unc family c-terminal</fullName>
    </submittedName>
</protein>
<feature type="compositionally biased region" description="Polar residues" evidence="6">
    <location>
        <begin position="704"/>
        <end position="713"/>
    </location>
</feature>
<dbReference type="GO" id="GO:0043495">
    <property type="term" value="F:protein-membrane adaptor activity"/>
    <property type="evidence" value="ECO:0007669"/>
    <property type="project" value="TreeGrafter"/>
</dbReference>
<feature type="compositionally biased region" description="Basic and acidic residues" evidence="6">
    <location>
        <begin position="89"/>
        <end position="110"/>
    </location>
</feature>
<feature type="coiled-coil region" evidence="5">
    <location>
        <begin position="411"/>
        <end position="539"/>
    </location>
</feature>
<evidence type="ECO:0000259" key="7">
    <source>
        <dbReference type="PROSITE" id="PS51469"/>
    </source>
</evidence>
<sequence>MSPSGFKRAEHLAYSPVHQQHTLVEGQKPISSGPSPSSSTYMVEGHRRLTRPVLLQQRGDPEAHDHEYGTAGGVLQFGYAQDDHVVEEEIQHEWHSRGSVREALEERRGDEEEEYVVDEQDEQEDEASLSGEPDEESDELPDEEESSVDASPLRQDLSRLRSHGRTSTGSFRLERQPLANDAEGEGDQRLAPPPPPRRVSLWGSILMHARRSLPFLGCEGLEGSLPPTPKPAAYEREDIQQLGASLLSTLAPPAWRGMKHRGMPTPAGPAWHDGRSGRKGESSHYPCDAQCLPGTPDLSSFTSVSPFSSLSGLWKRRKNQGTPGLSPEPNRGLKIKAQRVAFDTEDLTSVLIGVLRRRGPSFLLFFGFLTCAIYTIYRNLGSTMEDTLSTTAATGSGRNFTSFNAGSSGAWRMWHEEIQKLREELQEEREALREYRERIQLQLKKQVNSLSKQIQDELQTQQKHELQQALQRLQEEVGVIEKSGGDESERSVSQPSSRNRVFDTVDTLQEEVRGIGRRNEALEVAVDSLQMRIEKLAKQQEDVGSKQGILTPEFERKVKELHTQLVVDEERLVDWALESLGGRIVTAETAPPLIKPPSWSSSVSAAMWSLVRGEEAEEASGLAGFWAHKKPSVVLQPGRHAGNCYAFKGERGDITIQLPTAVFVTSVAIDDVASELFTPSAPRRFRLWGYEDPRAVSRWRSPSIEATQAQGKMSFNRKPKGGSSETSNDESVLGIFGRLSKLIWPFSEFSGGRGRSTSSAAVTSTQDKRVFLGEYEVVERKKLSFFELKERKHSLPLRKIVFEFLNNFGHSYTCVYRLRVHGDKAFPSGRHQP</sequence>
<feature type="region of interest" description="Disordered" evidence="6">
    <location>
        <begin position="1"/>
        <end position="43"/>
    </location>
</feature>
<evidence type="ECO:0000313" key="9">
    <source>
        <dbReference type="Proteomes" id="UP000221165"/>
    </source>
</evidence>
<dbReference type="RefSeq" id="XP_067921125.1">
    <property type="nucleotide sequence ID" value="XM_068066893.1"/>
</dbReference>
<keyword evidence="9" id="KW-1185">Reference proteome</keyword>